<evidence type="ECO:0000256" key="7">
    <source>
        <dbReference type="ARBA" id="ARBA00039386"/>
    </source>
</evidence>
<evidence type="ECO:0000259" key="9">
    <source>
        <dbReference type="Pfam" id="PF04324"/>
    </source>
</evidence>
<proteinExistence type="inferred from homology"/>
<reference evidence="11" key="2">
    <citation type="submission" date="2024-02" db="EMBL/GenBank/DDBJ databases">
        <title>Neisseria leonii sp. nov.</title>
        <authorList>
            <person name="Boutroux M."/>
            <person name="Favre-Rochex S."/>
            <person name="Gorgette O."/>
            <person name="Touak G."/>
            <person name="Muhle E."/>
            <person name="Chesneau O."/>
            <person name="Clermont D."/>
            <person name="Rahi P."/>
        </authorList>
    </citation>
    <scope>NUCLEOTIDE SEQUENCE</scope>
    <source>
        <strain evidence="11">51.81</strain>
    </source>
</reference>
<evidence type="ECO:0000256" key="5">
    <source>
        <dbReference type="ARBA" id="ARBA00023004"/>
    </source>
</evidence>
<evidence type="ECO:0000256" key="1">
    <source>
        <dbReference type="ARBA" id="ARBA00022448"/>
    </source>
</evidence>
<organism evidence="10">
    <name type="scientific">Neisseria leonii</name>
    <dbReference type="NCBI Taxonomy" id="2995413"/>
    <lineage>
        <taxon>Bacteria</taxon>
        <taxon>Pseudomonadati</taxon>
        <taxon>Pseudomonadota</taxon>
        <taxon>Betaproteobacteria</taxon>
        <taxon>Neisseriales</taxon>
        <taxon>Neisseriaceae</taxon>
        <taxon>Neisseria</taxon>
    </lineage>
</organism>
<evidence type="ECO:0000313" key="11">
    <source>
        <dbReference type="EMBL" id="WWY03712.1"/>
    </source>
</evidence>
<dbReference type="GO" id="GO:0051537">
    <property type="term" value="F:2 iron, 2 sulfur cluster binding"/>
    <property type="evidence" value="ECO:0007669"/>
    <property type="project" value="UniProtKB-KW"/>
</dbReference>
<keyword evidence="3" id="KW-0479">Metal-binding</keyword>
<dbReference type="Gene3D" id="1.10.10.1100">
    <property type="entry name" value="BFD-like [2Fe-2S]-binding domain"/>
    <property type="match status" value="1"/>
</dbReference>
<dbReference type="AlphaFoldDB" id="A0A9X4IAE9"/>
<evidence type="ECO:0000256" key="6">
    <source>
        <dbReference type="ARBA" id="ARBA00023014"/>
    </source>
</evidence>
<dbReference type="InterPro" id="IPR041854">
    <property type="entry name" value="BFD-like_2Fe2S-bd_dom_sf"/>
</dbReference>
<evidence type="ECO:0000256" key="8">
    <source>
        <dbReference type="ARBA" id="ARBA00046332"/>
    </source>
</evidence>
<accession>A0A9X4IAE9</accession>
<sequence>MFVCICNAVTDRQIQETVAAGAATLGDLQAQLGVATCCGSCSDLAASFLNGAAQSHNASSVTAGIKVSL</sequence>
<evidence type="ECO:0000313" key="10">
    <source>
        <dbReference type="EMBL" id="MDD9327325.1"/>
    </source>
</evidence>
<dbReference type="EMBL" id="JAPQFL010000001">
    <property type="protein sequence ID" value="MDD9327325.1"/>
    <property type="molecule type" value="Genomic_DNA"/>
</dbReference>
<reference evidence="10" key="1">
    <citation type="submission" date="2022-10" db="EMBL/GenBank/DDBJ databases">
        <authorList>
            <person name="Boutroux M."/>
        </authorList>
    </citation>
    <scope>NUCLEOTIDE SEQUENCE</scope>
    <source>
        <strain evidence="10">51.81</strain>
    </source>
</reference>
<keyword evidence="6" id="KW-0411">Iron-sulfur</keyword>
<evidence type="ECO:0000256" key="3">
    <source>
        <dbReference type="ARBA" id="ARBA00022723"/>
    </source>
</evidence>
<dbReference type="GO" id="GO:0046872">
    <property type="term" value="F:metal ion binding"/>
    <property type="evidence" value="ECO:0007669"/>
    <property type="project" value="UniProtKB-KW"/>
</dbReference>
<keyword evidence="4" id="KW-0249">Electron transport</keyword>
<dbReference type="Proteomes" id="UP001149607">
    <property type="component" value="Chromosome"/>
</dbReference>
<dbReference type="PANTHER" id="PTHR37424">
    <property type="entry name" value="BACTERIOFERRITIN-ASSOCIATED FERREDOXIN"/>
    <property type="match status" value="1"/>
</dbReference>
<keyword evidence="1" id="KW-0813">Transport</keyword>
<protein>
    <recommendedName>
        <fullName evidence="7">Bacterioferritin-associated ferredoxin</fullName>
    </recommendedName>
</protein>
<feature type="domain" description="BFD-like [2Fe-2S]-binding" evidence="9">
    <location>
        <begin position="3"/>
        <end position="46"/>
    </location>
</feature>
<evidence type="ECO:0000313" key="12">
    <source>
        <dbReference type="Proteomes" id="UP001149607"/>
    </source>
</evidence>
<keyword evidence="2" id="KW-0001">2Fe-2S</keyword>
<dbReference type="RefSeq" id="WP_274584570.1">
    <property type="nucleotide sequence ID" value="NZ_CP145811.1"/>
</dbReference>
<dbReference type="PANTHER" id="PTHR37424:SF1">
    <property type="entry name" value="BACTERIOFERRITIN-ASSOCIATED FERREDOXIN"/>
    <property type="match status" value="1"/>
</dbReference>
<dbReference type="InterPro" id="IPR007419">
    <property type="entry name" value="BFD-like_2Fe2S-bd_dom"/>
</dbReference>
<gene>
    <name evidence="10" type="ORF">ORY91_000710</name>
    <name evidence="11" type="ORF">V9W64_02935</name>
</gene>
<dbReference type="EMBL" id="CP146598">
    <property type="protein sequence ID" value="WWY03712.1"/>
    <property type="molecule type" value="Genomic_DNA"/>
</dbReference>
<dbReference type="InterPro" id="IPR052371">
    <property type="entry name" value="BFD-associated_ferredoxin"/>
</dbReference>
<keyword evidence="5" id="KW-0408">Iron</keyword>
<comment type="similarity">
    <text evidence="8">Belongs to the Bfd family.</text>
</comment>
<keyword evidence="12" id="KW-1185">Reference proteome</keyword>
<evidence type="ECO:0000256" key="2">
    <source>
        <dbReference type="ARBA" id="ARBA00022714"/>
    </source>
</evidence>
<name>A0A9X4IAE9_9NEIS</name>
<evidence type="ECO:0000256" key="4">
    <source>
        <dbReference type="ARBA" id="ARBA00022982"/>
    </source>
</evidence>
<dbReference type="Pfam" id="PF04324">
    <property type="entry name" value="Fer2_BFD"/>
    <property type="match status" value="1"/>
</dbReference>